<dbReference type="Gene3D" id="3.40.50.2300">
    <property type="match status" value="1"/>
</dbReference>
<dbReference type="InterPro" id="IPR001789">
    <property type="entry name" value="Sig_transdc_resp-reg_receiver"/>
</dbReference>
<evidence type="ECO:0000256" key="3">
    <source>
        <dbReference type="PROSITE-ProRule" id="PRU00169"/>
    </source>
</evidence>
<gene>
    <name evidence="6" type="primary">vraR</name>
    <name evidence="6" type="ORF">TRM7615_04027</name>
</gene>
<dbReference type="CDD" id="cd17535">
    <property type="entry name" value="REC_NarL-like"/>
    <property type="match status" value="1"/>
</dbReference>
<dbReference type="PROSITE" id="PS50043">
    <property type="entry name" value="HTH_LUXR_2"/>
    <property type="match status" value="1"/>
</dbReference>
<dbReference type="SMART" id="SM00421">
    <property type="entry name" value="HTH_LUXR"/>
    <property type="match status" value="1"/>
</dbReference>
<protein>
    <submittedName>
        <fullName evidence="6">Response regulator protein VraR</fullName>
    </submittedName>
</protein>
<dbReference type="InterPro" id="IPR051015">
    <property type="entry name" value="EvgA-like"/>
</dbReference>
<sequence>MLRMEFESGAAGAGSTYPGALQYGQQVSTRSIFAMRILLADDHEMVRDTISAYLETEGRAAVITAPDYVSAMKTLTAKGPFDLVLLDFNMPGMNGLDGLTDALTRFPDQAFAILSGTAPNRIAHQAVDCGAIGFIPKTMGAKSLINAVRFMVAGETYVPANVLADQGEATETEFTKQLSLRERQVLSGLCHGRSNKEIARTLDLQEVTIKLHVRTLCKKLNAKNRTQAALIAKDAGFQAD</sequence>
<feature type="modified residue" description="4-aspartylphosphate" evidence="3">
    <location>
        <position position="87"/>
    </location>
</feature>
<proteinExistence type="predicted"/>
<feature type="domain" description="Response regulatory" evidence="5">
    <location>
        <begin position="36"/>
        <end position="152"/>
    </location>
</feature>
<dbReference type="PRINTS" id="PR00038">
    <property type="entry name" value="HTHLUXR"/>
</dbReference>
<evidence type="ECO:0000259" key="4">
    <source>
        <dbReference type="PROSITE" id="PS50043"/>
    </source>
</evidence>
<evidence type="ECO:0000313" key="6">
    <source>
        <dbReference type="EMBL" id="SPJ30493.1"/>
    </source>
</evidence>
<dbReference type="Pfam" id="PF00072">
    <property type="entry name" value="Response_reg"/>
    <property type="match status" value="1"/>
</dbReference>
<evidence type="ECO:0000313" key="7">
    <source>
        <dbReference type="Proteomes" id="UP000244898"/>
    </source>
</evidence>
<dbReference type="PROSITE" id="PS50110">
    <property type="entry name" value="RESPONSE_REGULATORY"/>
    <property type="match status" value="1"/>
</dbReference>
<accession>A0A2R8CDG8</accession>
<dbReference type="AlphaFoldDB" id="A0A2R8CDG8"/>
<keyword evidence="1 3" id="KW-0597">Phosphoprotein</keyword>
<evidence type="ECO:0000256" key="1">
    <source>
        <dbReference type="ARBA" id="ARBA00022553"/>
    </source>
</evidence>
<dbReference type="InterPro" id="IPR016032">
    <property type="entry name" value="Sig_transdc_resp-reg_C-effctor"/>
</dbReference>
<dbReference type="GO" id="GO:0000160">
    <property type="term" value="P:phosphorelay signal transduction system"/>
    <property type="evidence" value="ECO:0007669"/>
    <property type="project" value="InterPro"/>
</dbReference>
<dbReference type="SUPFAM" id="SSF46894">
    <property type="entry name" value="C-terminal effector domain of the bipartite response regulators"/>
    <property type="match status" value="1"/>
</dbReference>
<dbReference type="SUPFAM" id="SSF52172">
    <property type="entry name" value="CheY-like"/>
    <property type="match status" value="1"/>
</dbReference>
<dbReference type="SMART" id="SM00448">
    <property type="entry name" value="REC"/>
    <property type="match status" value="1"/>
</dbReference>
<dbReference type="PANTHER" id="PTHR45566:SF1">
    <property type="entry name" value="HTH-TYPE TRANSCRIPTIONAL REGULATOR YHJB-RELATED"/>
    <property type="match status" value="1"/>
</dbReference>
<dbReference type="GO" id="GO:0006355">
    <property type="term" value="P:regulation of DNA-templated transcription"/>
    <property type="evidence" value="ECO:0007669"/>
    <property type="project" value="InterPro"/>
</dbReference>
<evidence type="ECO:0000256" key="2">
    <source>
        <dbReference type="ARBA" id="ARBA00023125"/>
    </source>
</evidence>
<name>A0A2R8CDG8_9RHOB</name>
<dbReference type="Proteomes" id="UP000244898">
    <property type="component" value="Unassembled WGS sequence"/>
</dbReference>
<dbReference type="InterPro" id="IPR000792">
    <property type="entry name" value="Tscrpt_reg_LuxR_C"/>
</dbReference>
<feature type="domain" description="HTH luxR-type" evidence="4">
    <location>
        <begin position="171"/>
        <end position="236"/>
    </location>
</feature>
<dbReference type="InterPro" id="IPR058245">
    <property type="entry name" value="NreC/VraR/RcsB-like_REC"/>
</dbReference>
<dbReference type="EMBL" id="ONZG01000011">
    <property type="protein sequence ID" value="SPJ30493.1"/>
    <property type="molecule type" value="Genomic_DNA"/>
</dbReference>
<dbReference type="CDD" id="cd06170">
    <property type="entry name" value="LuxR_C_like"/>
    <property type="match status" value="1"/>
</dbReference>
<dbReference type="Pfam" id="PF00196">
    <property type="entry name" value="GerE"/>
    <property type="match status" value="1"/>
</dbReference>
<dbReference type="GO" id="GO:0003677">
    <property type="term" value="F:DNA binding"/>
    <property type="evidence" value="ECO:0007669"/>
    <property type="project" value="UniProtKB-KW"/>
</dbReference>
<organism evidence="6 7">
    <name type="scientific">Falsiruegeria mediterranea M17</name>
    <dbReference type="NCBI Taxonomy" id="1200281"/>
    <lineage>
        <taxon>Bacteria</taxon>
        <taxon>Pseudomonadati</taxon>
        <taxon>Pseudomonadota</taxon>
        <taxon>Alphaproteobacteria</taxon>
        <taxon>Rhodobacterales</taxon>
        <taxon>Roseobacteraceae</taxon>
        <taxon>Falsiruegeria</taxon>
    </lineage>
</organism>
<reference evidence="7" key="1">
    <citation type="submission" date="2018-03" db="EMBL/GenBank/DDBJ databases">
        <authorList>
            <person name="Rodrigo-Torres L."/>
            <person name="Arahal R. D."/>
            <person name="Lucena T."/>
        </authorList>
    </citation>
    <scope>NUCLEOTIDE SEQUENCE [LARGE SCALE GENOMIC DNA]</scope>
    <source>
        <strain evidence="7">CECT 7615</strain>
    </source>
</reference>
<keyword evidence="2" id="KW-0238">DNA-binding</keyword>
<dbReference type="InterPro" id="IPR011006">
    <property type="entry name" value="CheY-like_superfamily"/>
</dbReference>
<dbReference type="PANTHER" id="PTHR45566">
    <property type="entry name" value="HTH-TYPE TRANSCRIPTIONAL REGULATOR YHJB-RELATED"/>
    <property type="match status" value="1"/>
</dbReference>
<evidence type="ECO:0000259" key="5">
    <source>
        <dbReference type="PROSITE" id="PS50110"/>
    </source>
</evidence>
<keyword evidence="7" id="KW-1185">Reference proteome</keyword>